<keyword evidence="1" id="KW-1133">Transmembrane helix</keyword>
<feature type="transmembrane region" description="Helical" evidence="1">
    <location>
        <begin position="40"/>
        <end position="62"/>
    </location>
</feature>
<dbReference type="Proteomes" id="UP000779809">
    <property type="component" value="Unassembled WGS sequence"/>
</dbReference>
<accession>A0A932A808</accession>
<feature type="transmembrane region" description="Helical" evidence="1">
    <location>
        <begin position="266"/>
        <end position="287"/>
    </location>
</feature>
<dbReference type="AlphaFoldDB" id="A0A932A808"/>
<feature type="transmembrane region" description="Helical" evidence="1">
    <location>
        <begin position="128"/>
        <end position="149"/>
    </location>
</feature>
<comment type="caution">
    <text evidence="2">The sequence shown here is derived from an EMBL/GenBank/DDBJ whole genome shotgun (WGS) entry which is preliminary data.</text>
</comment>
<name>A0A932A808_9BACT</name>
<keyword evidence="1" id="KW-0472">Membrane</keyword>
<feature type="transmembrane region" description="Helical" evidence="1">
    <location>
        <begin position="212"/>
        <end position="234"/>
    </location>
</feature>
<evidence type="ECO:0000256" key="1">
    <source>
        <dbReference type="SAM" id="Phobius"/>
    </source>
</evidence>
<feature type="transmembrane region" description="Helical" evidence="1">
    <location>
        <begin position="74"/>
        <end position="94"/>
    </location>
</feature>
<reference evidence="2" key="1">
    <citation type="submission" date="2020-07" db="EMBL/GenBank/DDBJ databases">
        <title>Huge and variable diversity of episymbiotic CPR bacteria and DPANN archaea in groundwater ecosystems.</title>
        <authorList>
            <person name="He C.Y."/>
            <person name="Keren R."/>
            <person name="Whittaker M."/>
            <person name="Farag I.F."/>
            <person name="Doudna J."/>
            <person name="Cate J.H.D."/>
            <person name="Banfield J.F."/>
        </authorList>
    </citation>
    <scope>NUCLEOTIDE SEQUENCE</scope>
    <source>
        <strain evidence="2">NC_groundwater_580_Pr5_B-0.1um_64_19</strain>
    </source>
</reference>
<keyword evidence="1" id="KW-0812">Transmembrane</keyword>
<sequence length="296" mass="32167">MNPTADAMPIAAKPAPSSAKISSAQIYLWSLRRELWENRYLYVAPLAVGALAVVGFAVGQLWHNPGQTMSEQPYTFASLLLMLTGILAGMFYSVDALYGERRDRSVLFWKSLPVSDLTTVLAKASIPIILVPLVTWIISVATMSAMLLLASLRLMGTGMSAWSHLAFGSMCWILLYHLVIGHGLWYAPIWGWLLLCSAWSRRAPYLYATLPLLAVGLIEKIGFGTAYFGHWLAYRLGADPGGMPAAAPKKAGEMTMAAMTPRLSDFLTGTGLWTGLALCAVFVTLAIRLRGRGAPV</sequence>
<protein>
    <submittedName>
        <fullName evidence="2">ABC transporter permease</fullName>
    </submittedName>
</protein>
<proteinExistence type="predicted"/>
<organism evidence="2 3">
    <name type="scientific">Candidatus Korobacter versatilis</name>
    <dbReference type="NCBI Taxonomy" id="658062"/>
    <lineage>
        <taxon>Bacteria</taxon>
        <taxon>Pseudomonadati</taxon>
        <taxon>Acidobacteriota</taxon>
        <taxon>Terriglobia</taxon>
        <taxon>Terriglobales</taxon>
        <taxon>Candidatus Korobacteraceae</taxon>
        <taxon>Candidatus Korobacter</taxon>
    </lineage>
</organism>
<evidence type="ECO:0000313" key="2">
    <source>
        <dbReference type="EMBL" id="MBI2678410.1"/>
    </source>
</evidence>
<evidence type="ECO:0000313" key="3">
    <source>
        <dbReference type="Proteomes" id="UP000779809"/>
    </source>
</evidence>
<gene>
    <name evidence="2" type="ORF">HYX28_06485</name>
</gene>
<dbReference type="EMBL" id="JACPNR010000008">
    <property type="protein sequence ID" value="MBI2678410.1"/>
    <property type="molecule type" value="Genomic_DNA"/>
</dbReference>